<accession>A0A329T6E2</accession>
<dbReference type="VEuPathDB" id="FungiDB:PC110_g288"/>
<name>A0A329T6E2_9STRA</name>
<reference evidence="2 3" key="1">
    <citation type="submission" date="2018-01" db="EMBL/GenBank/DDBJ databases">
        <title>Draft genome of the strawberry crown rot pathogen Phytophthora cactorum.</title>
        <authorList>
            <person name="Armitage A.D."/>
            <person name="Lysoe E."/>
            <person name="Nellist C.F."/>
            <person name="Harrison R.J."/>
            <person name="Brurberg M.B."/>
        </authorList>
    </citation>
    <scope>NUCLEOTIDE SEQUENCE [LARGE SCALE GENOMIC DNA]</scope>
    <source>
        <strain evidence="2 3">10300</strain>
    </source>
</reference>
<evidence type="ECO:0000313" key="2">
    <source>
        <dbReference type="EMBL" id="RAW43522.1"/>
    </source>
</evidence>
<evidence type="ECO:0000256" key="1">
    <source>
        <dbReference type="SAM" id="SignalP"/>
    </source>
</evidence>
<dbReference type="Proteomes" id="UP000251314">
    <property type="component" value="Unassembled WGS sequence"/>
</dbReference>
<comment type="caution">
    <text evidence="2">The sequence shown here is derived from an EMBL/GenBank/DDBJ whole genome shotgun (WGS) entry which is preliminary data.</text>
</comment>
<feature type="chain" id="PRO_5016405076" description="Secreted protein" evidence="1">
    <location>
        <begin position="18"/>
        <end position="90"/>
    </location>
</feature>
<evidence type="ECO:0008006" key="4">
    <source>
        <dbReference type="Google" id="ProtNLM"/>
    </source>
</evidence>
<dbReference type="EMBL" id="MJFZ01000003">
    <property type="protein sequence ID" value="RAW43522.1"/>
    <property type="molecule type" value="Genomic_DNA"/>
</dbReference>
<keyword evidence="1" id="KW-0732">Signal</keyword>
<protein>
    <recommendedName>
        <fullName evidence="4">Secreted protein</fullName>
    </recommendedName>
</protein>
<proteinExistence type="predicted"/>
<keyword evidence="3" id="KW-1185">Reference proteome</keyword>
<gene>
    <name evidence="2" type="ORF">PC110_g288</name>
</gene>
<organism evidence="2 3">
    <name type="scientific">Phytophthora cactorum</name>
    <dbReference type="NCBI Taxonomy" id="29920"/>
    <lineage>
        <taxon>Eukaryota</taxon>
        <taxon>Sar</taxon>
        <taxon>Stramenopiles</taxon>
        <taxon>Oomycota</taxon>
        <taxon>Peronosporomycetes</taxon>
        <taxon>Peronosporales</taxon>
        <taxon>Peronosporaceae</taxon>
        <taxon>Phytophthora</taxon>
    </lineage>
</organism>
<evidence type="ECO:0000313" key="3">
    <source>
        <dbReference type="Proteomes" id="UP000251314"/>
    </source>
</evidence>
<sequence>MGGGLLCLVEVAVSASGASFACSTSASASSSALRYVMTDTAVAAAAASTGWSLNHCTPLESSLAVGKKECCNACGIRPRALVCAKEEKCE</sequence>
<feature type="signal peptide" evidence="1">
    <location>
        <begin position="1"/>
        <end position="17"/>
    </location>
</feature>
<dbReference type="AlphaFoldDB" id="A0A329T6E2"/>